<keyword evidence="4" id="KW-0560">Oxidoreductase</keyword>
<dbReference type="RefSeq" id="WP_097155027.1">
    <property type="nucleotide sequence ID" value="NZ_OBEL01000005.1"/>
</dbReference>
<dbReference type="PANTHER" id="PTHR21624:SF1">
    <property type="entry name" value="ALKYLGLYCEROL MONOOXYGENASE"/>
    <property type="match status" value="1"/>
</dbReference>
<dbReference type="OrthoDB" id="9770329at2"/>
<keyword evidence="6 7" id="KW-0472">Membrane</keyword>
<comment type="subcellular location">
    <subcellularLocation>
        <location evidence="1">Endomembrane system</location>
        <topology evidence="1">Multi-pass membrane protein</topology>
    </subcellularLocation>
</comment>
<dbReference type="PANTHER" id="PTHR21624">
    <property type="entry name" value="STEROL DESATURASE-RELATED PROTEIN"/>
    <property type="match status" value="1"/>
</dbReference>
<evidence type="ECO:0000256" key="1">
    <source>
        <dbReference type="ARBA" id="ARBA00004127"/>
    </source>
</evidence>
<dbReference type="GO" id="GO:0008610">
    <property type="term" value="P:lipid biosynthetic process"/>
    <property type="evidence" value="ECO:0007669"/>
    <property type="project" value="InterPro"/>
</dbReference>
<name>A0A285PG42_9HYPH</name>
<dbReference type="Pfam" id="PF04116">
    <property type="entry name" value="FA_hydroxylase"/>
    <property type="match status" value="1"/>
</dbReference>
<feature type="transmembrane region" description="Helical" evidence="7">
    <location>
        <begin position="28"/>
        <end position="46"/>
    </location>
</feature>
<dbReference type="InterPro" id="IPR006694">
    <property type="entry name" value="Fatty_acid_hydroxylase"/>
</dbReference>
<keyword evidence="3 7" id="KW-1133">Transmembrane helix</keyword>
<dbReference type="GO" id="GO:0006643">
    <property type="term" value="P:membrane lipid metabolic process"/>
    <property type="evidence" value="ECO:0007669"/>
    <property type="project" value="TreeGrafter"/>
</dbReference>
<proteinExistence type="predicted"/>
<feature type="transmembrane region" description="Helical" evidence="7">
    <location>
        <begin position="58"/>
        <end position="86"/>
    </location>
</feature>
<dbReference type="GO" id="GO:0012505">
    <property type="term" value="C:endomembrane system"/>
    <property type="evidence" value="ECO:0007669"/>
    <property type="project" value="UniProtKB-SubCell"/>
</dbReference>
<dbReference type="AlphaFoldDB" id="A0A285PG42"/>
<keyword evidence="2 7" id="KW-0812">Transmembrane</keyword>
<dbReference type="InterPro" id="IPR051689">
    <property type="entry name" value="Sterol_desaturase/TMEM195"/>
</dbReference>
<protein>
    <submittedName>
        <fullName evidence="9">Sterol desaturase/sphingolipid hydroxylase, fatty acid hydroxylase superfamily</fullName>
    </submittedName>
</protein>
<feature type="domain" description="Fatty acid hydroxylase" evidence="8">
    <location>
        <begin position="103"/>
        <end position="236"/>
    </location>
</feature>
<keyword evidence="5" id="KW-0443">Lipid metabolism</keyword>
<dbReference type="GO" id="GO:0016020">
    <property type="term" value="C:membrane"/>
    <property type="evidence" value="ECO:0007669"/>
    <property type="project" value="GOC"/>
</dbReference>
<evidence type="ECO:0000256" key="3">
    <source>
        <dbReference type="ARBA" id="ARBA00022989"/>
    </source>
</evidence>
<accession>A0A285PG42</accession>
<gene>
    <name evidence="9" type="ORF">SAMN06265368_3774</name>
</gene>
<dbReference type="GO" id="GO:0050479">
    <property type="term" value="F:glyceryl-ether monooxygenase activity"/>
    <property type="evidence" value="ECO:0007669"/>
    <property type="project" value="TreeGrafter"/>
</dbReference>
<dbReference type="Proteomes" id="UP000219439">
    <property type="component" value="Unassembled WGS sequence"/>
</dbReference>
<keyword evidence="10" id="KW-1185">Reference proteome</keyword>
<evidence type="ECO:0000259" key="8">
    <source>
        <dbReference type="Pfam" id="PF04116"/>
    </source>
</evidence>
<dbReference type="GO" id="GO:0005506">
    <property type="term" value="F:iron ion binding"/>
    <property type="evidence" value="ECO:0007669"/>
    <property type="project" value="InterPro"/>
</dbReference>
<dbReference type="EMBL" id="OBEL01000005">
    <property type="protein sequence ID" value="SNZ20664.1"/>
    <property type="molecule type" value="Genomic_DNA"/>
</dbReference>
<sequence>MQSWFENFRTHRFEDTQIYQWETLIDDWFFVAAITFLGFELIRLLVKQKMSWTTIGDVGVNFLTLTVHVGIILFTGGVYLGTLYWVHLNASWTFLPNNWWTVALVILLADFAYYWEHRAAHRIGLGWATHTVHHSSPYFNISVAYRHGPLDAIFGLPFLMPIALLGFDPALILFAVTIVQLFQTALHTETIDKLPSFIEAIFNTPSHHRVHHGSNRRYIDKNYAGILIIWDRMFGTFVPEEEKVVYGVNPPINSLNPLVVFGHGFAKLARQMWNAKGITAKLSYLIQPPGWQPASAASDKPTKAISEKS</sequence>
<evidence type="ECO:0000256" key="7">
    <source>
        <dbReference type="SAM" id="Phobius"/>
    </source>
</evidence>
<evidence type="ECO:0000313" key="10">
    <source>
        <dbReference type="Proteomes" id="UP000219439"/>
    </source>
</evidence>
<evidence type="ECO:0000256" key="6">
    <source>
        <dbReference type="ARBA" id="ARBA00023136"/>
    </source>
</evidence>
<feature type="transmembrane region" description="Helical" evidence="7">
    <location>
        <begin position="156"/>
        <end position="182"/>
    </location>
</feature>
<organism evidence="9 10">
    <name type="scientific">Cohaesibacter gelatinilyticus</name>
    <dbReference type="NCBI Taxonomy" id="372072"/>
    <lineage>
        <taxon>Bacteria</taxon>
        <taxon>Pseudomonadati</taxon>
        <taxon>Pseudomonadota</taxon>
        <taxon>Alphaproteobacteria</taxon>
        <taxon>Hyphomicrobiales</taxon>
        <taxon>Cohaesibacteraceae</taxon>
    </lineage>
</organism>
<feature type="transmembrane region" description="Helical" evidence="7">
    <location>
        <begin position="98"/>
        <end position="115"/>
    </location>
</feature>
<evidence type="ECO:0000256" key="2">
    <source>
        <dbReference type="ARBA" id="ARBA00022692"/>
    </source>
</evidence>
<evidence type="ECO:0000256" key="5">
    <source>
        <dbReference type="ARBA" id="ARBA00023098"/>
    </source>
</evidence>
<evidence type="ECO:0000313" key="9">
    <source>
        <dbReference type="EMBL" id="SNZ20664.1"/>
    </source>
</evidence>
<reference evidence="9 10" key="1">
    <citation type="submission" date="2017-09" db="EMBL/GenBank/DDBJ databases">
        <authorList>
            <person name="Ehlers B."/>
            <person name="Leendertz F.H."/>
        </authorList>
    </citation>
    <scope>NUCLEOTIDE SEQUENCE [LARGE SCALE GENOMIC DNA]</scope>
    <source>
        <strain evidence="9 10">DSM 18289</strain>
    </source>
</reference>
<evidence type="ECO:0000256" key="4">
    <source>
        <dbReference type="ARBA" id="ARBA00023002"/>
    </source>
</evidence>